<proteinExistence type="predicted"/>
<dbReference type="Proteomes" id="UP001595848">
    <property type="component" value="Unassembled WGS sequence"/>
</dbReference>
<organism evidence="1 2">
    <name type="scientific">Candidimonas humi</name>
    <dbReference type="NCBI Taxonomy" id="683355"/>
    <lineage>
        <taxon>Bacteria</taxon>
        <taxon>Pseudomonadati</taxon>
        <taxon>Pseudomonadota</taxon>
        <taxon>Betaproteobacteria</taxon>
        <taxon>Burkholderiales</taxon>
        <taxon>Alcaligenaceae</taxon>
        <taxon>Candidimonas</taxon>
    </lineage>
</organism>
<keyword evidence="2" id="KW-1185">Reference proteome</keyword>
<comment type="caution">
    <text evidence="1">The sequence shown here is derived from an EMBL/GenBank/DDBJ whole genome shotgun (WGS) entry which is preliminary data.</text>
</comment>
<reference evidence="2" key="1">
    <citation type="journal article" date="2019" name="Int. J. Syst. Evol. Microbiol.">
        <title>The Global Catalogue of Microorganisms (GCM) 10K type strain sequencing project: providing services to taxonomists for standard genome sequencing and annotation.</title>
        <authorList>
            <consortium name="The Broad Institute Genomics Platform"/>
            <consortium name="The Broad Institute Genome Sequencing Center for Infectious Disease"/>
            <person name="Wu L."/>
            <person name="Ma J."/>
        </authorList>
    </citation>
    <scope>NUCLEOTIDE SEQUENCE [LARGE SCALE GENOMIC DNA]</scope>
    <source>
        <strain evidence="2">LMG 24813</strain>
    </source>
</reference>
<dbReference type="EMBL" id="JBHSBV010000002">
    <property type="protein sequence ID" value="MFC4200938.1"/>
    <property type="molecule type" value="Genomic_DNA"/>
</dbReference>
<sequence>MARLLLRRNGVLRHLASVKVTHDGSIKLNLVREGISENGYKWTVDGDGSSPVSSRDTPESKTKSITIHTSGRINYHFGGGSIRYVPCLLDLAHVVTIIHYSIPSVDLLDDVEQSREEDWICEFSAEIDHRMVFSFSVLPAVLPAVPGELGRFGVEGLYALTWCAELDVSGVTTGNLPEAVFTTFRPSASLPTQTIREEYVYLRFRRAMYANDITKAVADSPNSDAITAEQIEAMIQAGPGVYPPNNEGIWTVITSVPMRIAPRLIVSFEDERFRAETVDLRPGDTRLATVRVRFKVFDEQTKRYVKQRVAIRNLVLDSEL</sequence>
<evidence type="ECO:0000313" key="1">
    <source>
        <dbReference type="EMBL" id="MFC4200938.1"/>
    </source>
</evidence>
<accession>A0ABV8NYH0</accession>
<protein>
    <submittedName>
        <fullName evidence="1">Uncharacterized protein</fullName>
    </submittedName>
</protein>
<gene>
    <name evidence="1" type="ORF">ACFOY1_08235</name>
</gene>
<name>A0ABV8NYH0_9BURK</name>
<evidence type="ECO:0000313" key="2">
    <source>
        <dbReference type="Proteomes" id="UP001595848"/>
    </source>
</evidence>
<dbReference type="RefSeq" id="WP_217963843.1">
    <property type="nucleotide sequence ID" value="NZ_JAHTBN010000003.1"/>
</dbReference>